<name>A0ACC1NDV8_9HYPO</name>
<sequence length="589" mass="65316">MSSSAQPPAVNGSVLQSARHRRLLRDIAEIQQRPYPRIKLTPIDLTQACLVLTPERYPPLHLTISFGDNYPLQAPVIKIQTRVNHPNVFGDYICASILNTTEGYTPAYTLKGICIQMLSFFNSDSIEQVYSGKVIALKDYKREPVVGCGKCPSCLARAKTSAWNCSHCDFGSPENQSSSSGDQQQQQQQQKNKDRGHESPKSIFKSPENGAQKRAVLEASIDSLPDEIILEMLENIDFEDLMAFSQAWPRVRLIVAEYDLIRSRELQCFALWDDLAAVARYRMADAAFAHVWYDSPNDQRSLVLGGLGCALHDLIDIGPDVSCGEVSNIIPSLTGGDLSIEALRSVYTGLVATLEWCASNDPFNTAGLAILFTHWWQLCNLRHRPVALMSRIAPSPEYAVCPEKLTSEPTFAAISHDNGIKFTTGQAVIDDQRAEVERIRAMLDEADVTDLQGLIDKLVIPVLDYVEGKETCLPIEIEYCTDVLQGTMSRRHSEKIHALWALLLVMWKSGAIWMAVIANTQYAHQGMTNCDRGRDDYDATTWGHVEAEPEGAATVADAAPVDSLSTGFSALDWLLSKLRQFILPLNTSL</sequence>
<reference evidence="1" key="1">
    <citation type="submission" date="2022-08" db="EMBL/GenBank/DDBJ databases">
        <title>Genome Sequence of Lecanicillium fungicola.</title>
        <authorList>
            <person name="Buettner E."/>
        </authorList>
    </citation>
    <scope>NUCLEOTIDE SEQUENCE</scope>
    <source>
        <strain evidence="1">Babe33</strain>
    </source>
</reference>
<dbReference type="Proteomes" id="UP001143910">
    <property type="component" value="Unassembled WGS sequence"/>
</dbReference>
<proteinExistence type="predicted"/>
<keyword evidence="2" id="KW-1185">Reference proteome</keyword>
<dbReference type="EMBL" id="JANJQO010000555">
    <property type="protein sequence ID" value="KAJ2976676.1"/>
    <property type="molecule type" value="Genomic_DNA"/>
</dbReference>
<protein>
    <submittedName>
        <fullName evidence="1">Uncharacterized protein</fullName>
    </submittedName>
</protein>
<gene>
    <name evidence="1" type="ORF">NQ176_g4813</name>
</gene>
<accession>A0ACC1NDV8</accession>
<evidence type="ECO:0000313" key="1">
    <source>
        <dbReference type="EMBL" id="KAJ2976676.1"/>
    </source>
</evidence>
<organism evidence="1 2">
    <name type="scientific">Zarea fungicola</name>
    <dbReference type="NCBI Taxonomy" id="93591"/>
    <lineage>
        <taxon>Eukaryota</taxon>
        <taxon>Fungi</taxon>
        <taxon>Dikarya</taxon>
        <taxon>Ascomycota</taxon>
        <taxon>Pezizomycotina</taxon>
        <taxon>Sordariomycetes</taxon>
        <taxon>Hypocreomycetidae</taxon>
        <taxon>Hypocreales</taxon>
        <taxon>Cordycipitaceae</taxon>
        <taxon>Zarea</taxon>
    </lineage>
</organism>
<comment type="caution">
    <text evidence="1">The sequence shown here is derived from an EMBL/GenBank/DDBJ whole genome shotgun (WGS) entry which is preliminary data.</text>
</comment>
<evidence type="ECO:0000313" key="2">
    <source>
        <dbReference type="Proteomes" id="UP001143910"/>
    </source>
</evidence>